<dbReference type="AlphaFoldDB" id="A0A255ZA47"/>
<dbReference type="OrthoDB" id="1490603at2"/>
<dbReference type="EMBL" id="NOXV01000222">
    <property type="protein sequence ID" value="OYQ38329.1"/>
    <property type="molecule type" value="Genomic_DNA"/>
</dbReference>
<evidence type="ECO:0008006" key="3">
    <source>
        <dbReference type="Google" id="ProtNLM"/>
    </source>
</evidence>
<sequence length="440" mass="50161">MSDVNHIKVYLLGLLVGGGKIDKDTFLIDLPFKKWGMEPTRMNTIAVDILTKICEYFHFTYKFNVTYEIGNGKWLIKPIKNSNISVLLDDLKFFGLPTEGFILSKTDLTEIKLKLKGINVESFLSGIFDTRASVTLSHRRFTGNAPVVSVEIPGSTRNFLFVLQLCSWLTDLGSVTDQILYNHPNQHAASDPNYNGWKKGFKIRFLVKSFLANYSFALQAKSHDVIYIEKKQNKEEQVPCHLRKLRQPSSITIHADQNSRELPEEVRNKIFFHYHHFCAVLGCPHAPVKEIEELILRRHTLINFFPKLSKGLSINLLEGLNNIKEKYFPKSDLFTKNITVNELITNDAFKNYSGIRQGLAYIFAETLKGKRHSGSMQAILDLHLTKVVKVTSIGEGLVGPLLITTETTERAFLCSSVNDKLNQELIDKYTEVDNYSIRIK</sequence>
<name>A0A255ZA47_9FLAO</name>
<dbReference type="RefSeq" id="WP_094413400.1">
    <property type="nucleotide sequence ID" value="NZ_NOXV01000222.1"/>
</dbReference>
<reference evidence="1 2" key="1">
    <citation type="submission" date="2017-07" db="EMBL/GenBank/DDBJ databases">
        <title>Flavobacterium cyanobacteriorum sp. nov., isolated from cyanobacterial aggregates in a eutrophic lake.</title>
        <authorList>
            <person name="Cai H."/>
        </authorList>
    </citation>
    <scope>NUCLEOTIDE SEQUENCE [LARGE SCALE GENOMIC DNA]</scope>
    <source>
        <strain evidence="1 2">TH021</strain>
    </source>
</reference>
<evidence type="ECO:0000313" key="1">
    <source>
        <dbReference type="EMBL" id="OYQ38329.1"/>
    </source>
</evidence>
<organism evidence="1 2">
    <name type="scientific">Flavobacterium cyanobacteriorum</name>
    <dbReference type="NCBI Taxonomy" id="2022802"/>
    <lineage>
        <taxon>Bacteria</taxon>
        <taxon>Pseudomonadati</taxon>
        <taxon>Bacteroidota</taxon>
        <taxon>Flavobacteriia</taxon>
        <taxon>Flavobacteriales</taxon>
        <taxon>Flavobacteriaceae</taxon>
        <taxon>Flavobacterium</taxon>
    </lineage>
</organism>
<protein>
    <recommendedName>
        <fullName evidence="3">DOD-type homing endonuclease domain-containing protein</fullName>
    </recommendedName>
</protein>
<gene>
    <name evidence="1" type="ORF">CHU92_05490</name>
</gene>
<accession>A0A255ZA47</accession>
<proteinExistence type="predicted"/>
<dbReference type="Proteomes" id="UP000216605">
    <property type="component" value="Unassembled WGS sequence"/>
</dbReference>
<comment type="caution">
    <text evidence="1">The sequence shown here is derived from an EMBL/GenBank/DDBJ whole genome shotgun (WGS) entry which is preliminary data.</text>
</comment>
<keyword evidence="2" id="KW-1185">Reference proteome</keyword>
<evidence type="ECO:0000313" key="2">
    <source>
        <dbReference type="Proteomes" id="UP000216605"/>
    </source>
</evidence>